<keyword evidence="5 8" id="KW-1133">Transmembrane helix</keyword>
<dbReference type="Pfam" id="PF00953">
    <property type="entry name" value="Glycos_transf_4"/>
    <property type="match status" value="1"/>
</dbReference>
<evidence type="ECO:0000313" key="10">
    <source>
        <dbReference type="Proteomes" id="UP000078543"/>
    </source>
</evidence>
<feature type="transmembrane region" description="Helical" evidence="8">
    <location>
        <begin position="101"/>
        <end position="120"/>
    </location>
</feature>
<dbReference type="OrthoDB" id="9783652at2"/>
<proteinExistence type="predicted"/>
<dbReference type="PANTHER" id="PTHR22926:SF3">
    <property type="entry name" value="UNDECAPRENYL-PHOSPHATE ALPHA-N-ACETYLGLUCOSAMINYL 1-PHOSPHATE TRANSFERASE"/>
    <property type="match status" value="1"/>
</dbReference>
<keyword evidence="7" id="KW-0479">Metal-binding</keyword>
<feature type="transmembrane region" description="Helical" evidence="8">
    <location>
        <begin position="6"/>
        <end position="26"/>
    </location>
</feature>
<dbReference type="GO" id="GO:0016780">
    <property type="term" value="F:phosphotransferase activity, for other substituted phosphate groups"/>
    <property type="evidence" value="ECO:0007669"/>
    <property type="project" value="InterPro"/>
</dbReference>
<dbReference type="InterPro" id="IPR000715">
    <property type="entry name" value="Glycosyl_transferase_4"/>
</dbReference>
<dbReference type="GO" id="GO:0009103">
    <property type="term" value="P:lipopolysaccharide biosynthetic process"/>
    <property type="evidence" value="ECO:0007669"/>
    <property type="project" value="TreeGrafter"/>
</dbReference>
<dbReference type="CDD" id="cd06854">
    <property type="entry name" value="GT_WbpL_WbcO_like"/>
    <property type="match status" value="1"/>
</dbReference>
<keyword evidence="4 8" id="KW-0812">Transmembrane</keyword>
<evidence type="ECO:0000313" key="9">
    <source>
        <dbReference type="EMBL" id="OAN54988.1"/>
    </source>
</evidence>
<dbReference type="GO" id="GO:0071555">
    <property type="term" value="P:cell wall organization"/>
    <property type="evidence" value="ECO:0007669"/>
    <property type="project" value="TreeGrafter"/>
</dbReference>
<keyword evidence="6 8" id="KW-0472">Membrane</keyword>
<dbReference type="GO" id="GO:0005886">
    <property type="term" value="C:plasma membrane"/>
    <property type="evidence" value="ECO:0007669"/>
    <property type="project" value="UniProtKB-SubCell"/>
</dbReference>
<reference evidence="9 10" key="1">
    <citation type="submission" date="2016-04" db="EMBL/GenBank/DDBJ databases">
        <title>Draft genome sequence of freshwater magnetotactic bacteria Magnetospirillum marisnigri SP-1 and Magnetospirillum moscoviense BB-1.</title>
        <authorList>
            <person name="Koziaeva V."/>
            <person name="Dziuba M.V."/>
            <person name="Ivanov T.M."/>
            <person name="Kuznetsov B."/>
            <person name="Grouzdev D.S."/>
        </authorList>
    </citation>
    <scope>NUCLEOTIDE SEQUENCE [LARGE SCALE GENOMIC DNA]</scope>
    <source>
        <strain evidence="9 10">BB-1</strain>
    </source>
</reference>
<dbReference type="EMBL" id="LWQU01000104">
    <property type="protein sequence ID" value="OAN54988.1"/>
    <property type="molecule type" value="Genomic_DNA"/>
</dbReference>
<keyword evidence="10" id="KW-1185">Reference proteome</keyword>
<feature type="transmembrane region" description="Helical" evidence="8">
    <location>
        <begin position="165"/>
        <end position="192"/>
    </location>
</feature>
<evidence type="ECO:0000256" key="2">
    <source>
        <dbReference type="ARBA" id="ARBA00022475"/>
    </source>
</evidence>
<accession>A0A178MYG3</accession>
<feature type="transmembrane region" description="Helical" evidence="8">
    <location>
        <begin position="47"/>
        <end position="66"/>
    </location>
</feature>
<feature type="binding site" evidence="7">
    <location>
        <position position="145"/>
    </location>
    <ligand>
        <name>Mg(2+)</name>
        <dbReference type="ChEBI" id="CHEBI:18420"/>
    </ligand>
</feature>
<gene>
    <name evidence="9" type="ORF">A6A05_00050</name>
</gene>
<comment type="caution">
    <text evidence="9">The sequence shown here is derived from an EMBL/GenBank/DDBJ whole genome shotgun (WGS) entry which is preliminary data.</text>
</comment>
<evidence type="ECO:0000256" key="6">
    <source>
        <dbReference type="ARBA" id="ARBA00023136"/>
    </source>
</evidence>
<keyword evidence="7" id="KW-0460">Magnesium</keyword>
<feature type="transmembrane region" description="Helical" evidence="8">
    <location>
        <begin position="212"/>
        <end position="240"/>
    </location>
</feature>
<comment type="cofactor">
    <cofactor evidence="7">
        <name>Mg(2+)</name>
        <dbReference type="ChEBI" id="CHEBI:18420"/>
    </cofactor>
</comment>
<protein>
    <submittedName>
        <fullName evidence="9">Glycosyl transferase</fullName>
    </submittedName>
</protein>
<name>A0A178MYG3_9PROT</name>
<dbReference type="AlphaFoldDB" id="A0A178MYG3"/>
<dbReference type="GO" id="GO:0044038">
    <property type="term" value="P:cell wall macromolecule biosynthetic process"/>
    <property type="evidence" value="ECO:0007669"/>
    <property type="project" value="TreeGrafter"/>
</dbReference>
<dbReference type="GO" id="GO:0046872">
    <property type="term" value="F:metal ion binding"/>
    <property type="evidence" value="ECO:0007669"/>
    <property type="project" value="UniProtKB-KW"/>
</dbReference>
<dbReference type="STRING" id="1437059.A6A05_00050"/>
<comment type="subcellular location">
    <subcellularLocation>
        <location evidence="1">Cell membrane</location>
        <topology evidence="1">Multi-pass membrane protein</topology>
    </subcellularLocation>
</comment>
<feature type="transmembrane region" description="Helical" evidence="8">
    <location>
        <begin position="303"/>
        <end position="323"/>
    </location>
</feature>
<feature type="transmembrane region" description="Helical" evidence="8">
    <location>
        <begin position="72"/>
        <end position="89"/>
    </location>
</feature>
<evidence type="ECO:0000256" key="5">
    <source>
        <dbReference type="ARBA" id="ARBA00022989"/>
    </source>
</evidence>
<evidence type="ECO:0000256" key="1">
    <source>
        <dbReference type="ARBA" id="ARBA00004651"/>
    </source>
</evidence>
<feature type="binding site" evidence="7">
    <location>
        <position position="206"/>
    </location>
    <ligand>
        <name>Mg(2+)</name>
        <dbReference type="ChEBI" id="CHEBI:18420"/>
    </ligand>
</feature>
<keyword evidence="3 9" id="KW-0808">Transferase</keyword>
<dbReference type="Proteomes" id="UP000078543">
    <property type="component" value="Unassembled WGS sequence"/>
</dbReference>
<feature type="transmembrane region" description="Helical" evidence="8">
    <location>
        <begin position="279"/>
        <end position="297"/>
    </location>
</feature>
<dbReference type="PANTHER" id="PTHR22926">
    <property type="entry name" value="PHOSPHO-N-ACETYLMURAMOYL-PENTAPEPTIDE-TRANSFERASE"/>
    <property type="match status" value="1"/>
</dbReference>
<evidence type="ECO:0000256" key="4">
    <source>
        <dbReference type="ARBA" id="ARBA00022692"/>
    </source>
</evidence>
<evidence type="ECO:0000256" key="3">
    <source>
        <dbReference type="ARBA" id="ARBA00022679"/>
    </source>
</evidence>
<sequence>MPQAWPWLVVAGAATLVAGRAVLSWLKRRQILDFPNERSSHTLPTPRGGGLATSPVMAALMLLMGWQARHPLALALGAGTVVLLAVSWIDDRRGLAPGPRFLVQAAMVALGVTMLAGWVISPALPWWLDALLAGLGWLWFVNLYNFMDGIDGITGIETMSLGGGIAIVAGLAGADPVVASAALTVAVIGGTFLHFNWHPARMFLGDSGSVPFGFVLGGLLAALAAEGQLAAALILPAYYVADATITLTRRALRGEKVWQAHRLHFYQRAVQGGKRHDQVAAIIGAANIVLIGAAALAAMGLTWVGLGAAIAVVAALLAVLSRWSKGAPA</sequence>
<evidence type="ECO:0000256" key="7">
    <source>
        <dbReference type="PIRSR" id="PIRSR600715-1"/>
    </source>
</evidence>
<dbReference type="RefSeq" id="WP_068497988.1">
    <property type="nucleotide sequence ID" value="NZ_LWQU01000104.1"/>
</dbReference>
<organism evidence="9 10">
    <name type="scientific">Magnetospirillum moscoviense</name>
    <dbReference type="NCBI Taxonomy" id="1437059"/>
    <lineage>
        <taxon>Bacteria</taxon>
        <taxon>Pseudomonadati</taxon>
        <taxon>Pseudomonadota</taxon>
        <taxon>Alphaproteobacteria</taxon>
        <taxon>Rhodospirillales</taxon>
        <taxon>Rhodospirillaceae</taxon>
        <taxon>Magnetospirillum</taxon>
    </lineage>
</organism>
<keyword evidence="2" id="KW-1003">Cell membrane</keyword>
<feature type="transmembrane region" description="Helical" evidence="8">
    <location>
        <begin position="126"/>
        <end position="144"/>
    </location>
</feature>
<evidence type="ECO:0000256" key="8">
    <source>
        <dbReference type="SAM" id="Phobius"/>
    </source>
</evidence>